<dbReference type="EMBL" id="JAFNEN010000045">
    <property type="protein sequence ID" value="KAG8198050.1"/>
    <property type="molecule type" value="Genomic_DNA"/>
</dbReference>
<proteinExistence type="predicted"/>
<comment type="caution">
    <text evidence="2">The sequence shown here is derived from an EMBL/GenBank/DDBJ whole genome shotgun (WGS) entry which is preliminary data.</text>
</comment>
<name>A0AAV6VPK9_9ARAC</name>
<gene>
    <name evidence="2" type="ORF">JTE90_001884</name>
</gene>
<protein>
    <submittedName>
        <fullName evidence="2">Uncharacterized protein</fullName>
    </submittedName>
</protein>
<evidence type="ECO:0000256" key="1">
    <source>
        <dbReference type="SAM" id="MobiDB-lite"/>
    </source>
</evidence>
<keyword evidence="3" id="KW-1185">Reference proteome</keyword>
<feature type="compositionally biased region" description="Basic residues" evidence="1">
    <location>
        <begin position="146"/>
        <end position="164"/>
    </location>
</feature>
<dbReference type="Proteomes" id="UP000827092">
    <property type="component" value="Unassembled WGS sequence"/>
</dbReference>
<feature type="region of interest" description="Disordered" evidence="1">
    <location>
        <begin position="144"/>
        <end position="164"/>
    </location>
</feature>
<reference evidence="2 3" key="1">
    <citation type="journal article" date="2022" name="Nat. Ecol. Evol.">
        <title>A masculinizing supergene underlies an exaggerated male reproductive morph in a spider.</title>
        <authorList>
            <person name="Hendrickx F."/>
            <person name="De Corte Z."/>
            <person name="Sonet G."/>
            <person name="Van Belleghem S.M."/>
            <person name="Kostlbacher S."/>
            <person name="Vangestel C."/>
        </authorList>
    </citation>
    <scope>NUCLEOTIDE SEQUENCE [LARGE SCALE GENOMIC DNA]</scope>
    <source>
        <strain evidence="2">W744_W776</strain>
    </source>
</reference>
<dbReference type="AlphaFoldDB" id="A0AAV6VPK9"/>
<sequence>MEGLPAVCSIRSQEAKISNGTSLGIAKTILGIGLDQQASLSASLQHPFSRTVRIYTFCHLLRHESKDSGMLLPNSGHTFLQIKYFWVELLRAIFCCVREESHVWCGKLQHSNMAVSIHSIYLFGDYNTIVEHLPSGMICYTEKSRPSRKQRYTPLGKKRRNRRR</sequence>
<evidence type="ECO:0000313" key="3">
    <source>
        <dbReference type="Proteomes" id="UP000827092"/>
    </source>
</evidence>
<organism evidence="2 3">
    <name type="scientific">Oedothorax gibbosus</name>
    <dbReference type="NCBI Taxonomy" id="931172"/>
    <lineage>
        <taxon>Eukaryota</taxon>
        <taxon>Metazoa</taxon>
        <taxon>Ecdysozoa</taxon>
        <taxon>Arthropoda</taxon>
        <taxon>Chelicerata</taxon>
        <taxon>Arachnida</taxon>
        <taxon>Araneae</taxon>
        <taxon>Araneomorphae</taxon>
        <taxon>Entelegynae</taxon>
        <taxon>Araneoidea</taxon>
        <taxon>Linyphiidae</taxon>
        <taxon>Erigoninae</taxon>
        <taxon>Oedothorax</taxon>
    </lineage>
</organism>
<evidence type="ECO:0000313" key="2">
    <source>
        <dbReference type="EMBL" id="KAG8198050.1"/>
    </source>
</evidence>
<accession>A0AAV6VPK9</accession>